<reference evidence="1 2" key="1">
    <citation type="submission" date="2020-03" db="EMBL/GenBank/DDBJ databases">
        <title>Genome sequence of Toxoplasma gondii RH-88 strain.</title>
        <authorList>
            <person name="Lorenzi H.A."/>
            <person name="Venepally P."/>
            <person name="Rozenberg A."/>
            <person name="Sibley D."/>
        </authorList>
    </citation>
    <scope>NUCLEOTIDE SEQUENCE [LARGE SCALE GENOMIC DNA]</scope>
    <source>
        <strain evidence="1 2">RH-88</strain>
    </source>
</reference>
<keyword evidence="2" id="KW-1185">Reference proteome</keyword>
<name>A0A7J6KIG2_TOXGO</name>
<dbReference type="EMBL" id="JAAUHK010000023">
    <property type="protein sequence ID" value="KAF4646341.1"/>
    <property type="molecule type" value="Genomic_DNA"/>
</dbReference>
<proteinExistence type="predicted"/>
<evidence type="ECO:0000313" key="1">
    <source>
        <dbReference type="EMBL" id="KAF4646341.1"/>
    </source>
</evidence>
<organism evidence="1 2">
    <name type="scientific">Toxoplasma gondii</name>
    <dbReference type="NCBI Taxonomy" id="5811"/>
    <lineage>
        <taxon>Eukaryota</taxon>
        <taxon>Sar</taxon>
        <taxon>Alveolata</taxon>
        <taxon>Apicomplexa</taxon>
        <taxon>Conoidasida</taxon>
        <taxon>Coccidia</taxon>
        <taxon>Eucoccidiorida</taxon>
        <taxon>Eimeriorina</taxon>
        <taxon>Sarcocystidae</taxon>
        <taxon>Toxoplasma</taxon>
    </lineage>
</organism>
<evidence type="ECO:0000313" key="2">
    <source>
        <dbReference type="Proteomes" id="UP000557509"/>
    </source>
</evidence>
<sequence length="109" mass="12419">MPQDKLFQSTGHTPAPLLFTWDALLVQKRQEATVVGDQMQLPARVVHGFTLALTVIGSSPERVYHRGEECGGGTRSLQHVKQPLNPKQICLYLQAREEEISRRKEWLNR</sequence>
<accession>A0A7J6KIG2</accession>
<dbReference type="AlphaFoldDB" id="A0A7J6KIG2"/>
<protein>
    <submittedName>
        <fullName evidence="1">Uncharacterized protein</fullName>
    </submittedName>
</protein>
<gene>
    <name evidence="1" type="ORF">TGRH88_084560</name>
</gene>
<dbReference type="Proteomes" id="UP000557509">
    <property type="component" value="Unassembled WGS sequence"/>
</dbReference>
<comment type="caution">
    <text evidence="1">The sequence shown here is derived from an EMBL/GenBank/DDBJ whole genome shotgun (WGS) entry which is preliminary data.</text>
</comment>